<comment type="caution">
    <text evidence="16">Lacks conserved residue(s) required for the propagation of feature annotation.</text>
</comment>
<comment type="function">
    <text evidence="5">Catalyzes the conversion of 3-deoxy-D-arabino-heptulosonate 7-phosphate (DAHP) to dehydroquinate (DHQ).</text>
</comment>
<comment type="cofactor">
    <cofactor evidence="16">
        <name>Mg(2+)</name>
        <dbReference type="ChEBI" id="CHEBI:18420"/>
    </cofactor>
    <text evidence="16">Binds 1 Mg(2+) ion per subunit.</text>
</comment>
<feature type="binding site" evidence="16">
    <location>
        <position position="124"/>
    </location>
    <ligand>
        <name>ATP</name>
        <dbReference type="ChEBI" id="CHEBI:30616"/>
    </ligand>
</feature>
<dbReference type="InterPro" id="IPR050071">
    <property type="entry name" value="Dehydroquinate_synthase"/>
</dbReference>
<dbReference type="SUPFAM" id="SSF52540">
    <property type="entry name" value="P-loop containing nucleoside triphosphate hydrolases"/>
    <property type="match status" value="1"/>
</dbReference>
<protein>
    <recommendedName>
        <fullName evidence="16">Shikimate kinase</fullName>
        <shortName evidence="16">SK</shortName>
        <ecNumber evidence="16">2.7.1.71</ecNumber>
    </recommendedName>
</protein>
<feature type="binding site" evidence="16">
    <location>
        <position position="143"/>
    </location>
    <ligand>
        <name>substrate</name>
    </ligand>
</feature>
<comment type="cofactor">
    <cofactor evidence="3">
        <name>Co(2+)</name>
        <dbReference type="ChEBI" id="CHEBI:48828"/>
    </cofactor>
</comment>
<name>A0A1H0KN51_9BACT</name>
<comment type="subunit">
    <text evidence="16">Monomer.</text>
</comment>
<keyword evidence="8 16" id="KW-0028">Amino-acid biosynthesis</keyword>
<dbReference type="EMBL" id="FNJI01000003">
    <property type="protein sequence ID" value="SDO57236.1"/>
    <property type="molecule type" value="Genomic_DNA"/>
</dbReference>
<evidence type="ECO:0000256" key="2">
    <source>
        <dbReference type="ARBA" id="ARBA00001911"/>
    </source>
</evidence>
<dbReference type="HAMAP" id="MF_00109">
    <property type="entry name" value="Shikimate_kinase"/>
    <property type="match status" value="1"/>
</dbReference>
<reference evidence="19 20" key="1">
    <citation type="submission" date="2016-10" db="EMBL/GenBank/DDBJ databases">
        <authorList>
            <person name="de Groot N.N."/>
        </authorList>
    </citation>
    <scope>NUCLEOTIDE SEQUENCE [LARGE SCALE GENOMIC DNA]</scope>
    <source>
        <strain evidence="19 20">DSM 12130</strain>
    </source>
</reference>
<dbReference type="GO" id="GO:0000287">
    <property type="term" value="F:magnesium ion binding"/>
    <property type="evidence" value="ECO:0007669"/>
    <property type="project" value="UniProtKB-UniRule"/>
</dbReference>
<keyword evidence="12" id="KW-0520">NAD</keyword>
<dbReference type="CDD" id="cd08195">
    <property type="entry name" value="DHQS"/>
    <property type="match status" value="1"/>
</dbReference>
<dbReference type="EC" id="2.7.1.71" evidence="16"/>
<keyword evidence="13 16" id="KW-0057">Aromatic amino acid biosynthesis</keyword>
<dbReference type="GO" id="GO:0003856">
    <property type="term" value="F:3-dehydroquinate synthase activity"/>
    <property type="evidence" value="ECO:0007669"/>
    <property type="project" value="UniProtKB-UniRule"/>
</dbReference>
<dbReference type="GO" id="GO:0005737">
    <property type="term" value="C:cytoplasm"/>
    <property type="evidence" value="ECO:0007669"/>
    <property type="project" value="UniProtKB-SubCell"/>
</dbReference>
<evidence type="ECO:0000256" key="5">
    <source>
        <dbReference type="ARBA" id="ARBA00003485"/>
    </source>
</evidence>
<evidence type="ECO:0000256" key="13">
    <source>
        <dbReference type="ARBA" id="ARBA00023141"/>
    </source>
</evidence>
<dbReference type="OrthoDB" id="9806583at2"/>
<accession>A0A1H0KN51</accession>
<dbReference type="InterPro" id="IPR030960">
    <property type="entry name" value="DHQS/DOIS_N"/>
</dbReference>
<dbReference type="UniPathway" id="UPA00053">
    <property type="reaction ID" value="UER00088"/>
</dbReference>
<comment type="subcellular location">
    <subcellularLocation>
        <location evidence="16">Cytoplasm</location>
    </subcellularLocation>
</comment>
<evidence type="ECO:0000313" key="20">
    <source>
        <dbReference type="Proteomes" id="UP000199073"/>
    </source>
</evidence>
<feature type="domain" description="3-dehydroquinate synthase N-terminal" evidence="17">
    <location>
        <begin position="232"/>
        <end position="344"/>
    </location>
</feature>
<feature type="domain" description="3-dehydroquinate synthase C-terminal" evidence="18">
    <location>
        <begin position="346"/>
        <end position="491"/>
    </location>
</feature>
<dbReference type="PRINTS" id="PR01100">
    <property type="entry name" value="SHIKIMTKNASE"/>
</dbReference>
<keyword evidence="11" id="KW-0862">Zinc</keyword>
<evidence type="ECO:0000259" key="17">
    <source>
        <dbReference type="Pfam" id="PF01761"/>
    </source>
</evidence>
<feature type="binding site" evidence="16">
    <location>
        <begin position="16"/>
        <end position="21"/>
    </location>
    <ligand>
        <name>ATP</name>
        <dbReference type="ChEBI" id="CHEBI:30616"/>
    </ligand>
</feature>
<comment type="catalytic activity">
    <reaction evidence="1">
        <text>7-phospho-2-dehydro-3-deoxy-D-arabino-heptonate = 3-dehydroquinate + phosphate</text>
        <dbReference type="Rhea" id="RHEA:21968"/>
        <dbReference type="ChEBI" id="CHEBI:32364"/>
        <dbReference type="ChEBI" id="CHEBI:43474"/>
        <dbReference type="ChEBI" id="CHEBI:58394"/>
        <dbReference type="EC" id="4.2.3.4"/>
    </reaction>
</comment>
<dbReference type="GO" id="GO:0008652">
    <property type="term" value="P:amino acid biosynthetic process"/>
    <property type="evidence" value="ECO:0007669"/>
    <property type="project" value="UniProtKB-KW"/>
</dbReference>
<dbReference type="InterPro" id="IPR027417">
    <property type="entry name" value="P-loop_NTPase"/>
</dbReference>
<sequence>MQKNDKQNIVLTGFMGTGKTSVGKRLASELNRKFVDTDELIQERQGISIPEIFRQHGEAAFRKMESDIARELGQQEGLVISTGGRLMLDPANAAALSQKGRVFCLVATPQEILSRIKKDKEHTRPLLEVPNPSEHIVELLKERQQGYNRFQKIITDDKDPAEVTSHLLDMFREHPKRISIDHPAHPYDYVVGSGILPFVRQLAEVPGPLVVITDTTVNELYGQSCGEVDHIITIPVGNQHKTLATVQDIYDQLLDIGFDRSGTIMALGGSVVGDIAGFVAATYMRGVNLIQCPTSLLAMADTCIGGKTSIDLARGKNLIGAFKQPSVVIADIALLQSLPHREFISGMAEVIKHGLIADSDLLEKVINGDWHTEAATLHTSLFELQALVAQAIQVKVSIVREDPMDRGIRFSLNLGHTFAHAIEQVSGYTIRHGEAVAMGLVASVNLSARLGHCGADLQQRLETVLAGVGLPVRIPGLSTEELLKAMENDKKRVGKINRFVLLGKIGQPFTADNVDTRAVIDTLKEITTSSD</sequence>
<dbReference type="Gene3D" id="3.40.50.1970">
    <property type="match status" value="1"/>
</dbReference>
<evidence type="ECO:0000256" key="11">
    <source>
        <dbReference type="ARBA" id="ARBA00022833"/>
    </source>
</evidence>
<evidence type="ECO:0000256" key="9">
    <source>
        <dbReference type="ARBA" id="ARBA00022723"/>
    </source>
</evidence>
<evidence type="ECO:0000256" key="15">
    <source>
        <dbReference type="ARBA" id="ARBA00023268"/>
    </source>
</evidence>
<evidence type="ECO:0000256" key="4">
    <source>
        <dbReference type="ARBA" id="ARBA00001947"/>
    </source>
</evidence>
<dbReference type="Gene3D" id="1.20.1090.10">
    <property type="entry name" value="Dehydroquinate synthase-like - alpha domain"/>
    <property type="match status" value="1"/>
</dbReference>
<keyword evidence="16" id="KW-0808">Transferase</keyword>
<dbReference type="GO" id="GO:0004765">
    <property type="term" value="F:shikimate kinase activity"/>
    <property type="evidence" value="ECO:0007669"/>
    <property type="project" value="UniProtKB-UniRule"/>
</dbReference>
<feature type="binding site" evidence="16">
    <location>
        <position position="84"/>
    </location>
    <ligand>
        <name>substrate</name>
    </ligand>
</feature>
<evidence type="ECO:0000256" key="1">
    <source>
        <dbReference type="ARBA" id="ARBA00001393"/>
    </source>
</evidence>
<dbReference type="GO" id="GO:0005524">
    <property type="term" value="F:ATP binding"/>
    <property type="evidence" value="ECO:0007669"/>
    <property type="project" value="UniProtKB-UniRule"/>
</dbReference>
<feature type="binding site" evidence="16">
    <location>
        <position position="20"/>
    </location>
    <ligand>
        <name>Mg(2+)</name>
        <dbReference type="ChEBI" id="CHEBI:18420"/>
    </ligand>
</feature>
<organism evidence="19 20">
    <name type="scientific">Desulforhopalus singaporensis</name>
    <dbReference type="NCBI Taxonomy" id="91360"/>
    <lineage>
        <taxon>Bacteria</taxon>
        <taxon>Pseudomonadati</taxon>
        <taxon>Thermodesulfobacteriota</taxon>
        <taxon>Desulfobulbia</taxon>
        <taxon>Desulfobulbales</taxon>
        <taxon>Desulfocapsaceae</taxon>
        <taxon>Desulforhopalus</taxon>
    </lineage>
</organism>
<dbReference type="Pfam" id="PF01761">
    <property type="entry name" value="DHQ_synthase"/>
    <property type="match status" value="1"/>
</dbReference>
<dbReference type="PANTHER" id="PTHR43622:SF7">
    <property type="entry name" value="3-DEHYDROQUINATE SYNTHASE, CHLOROPLASTIC"/>
    <property type="match status" value="1"/>
</dbReference>
<dbReference type="InterPro" id="IPR056179">
    <property type="entry name" value="DHQS_C"/>
</dbReference>
<evidence type="ECO:0000256" key="8">
    <source>
        <dbReference type="ARBA" id="ARBA00022605"/>
    </source>
</evidence>
<evidence type="ECO:0000256" key="10">
    <source>
        <dbReference type="ARBA" id="ARBA00022741"/>
    </source>
</evidence>
<dbReference type="PANTHER" id="PTHR43622">
    <property type="entry name" value="3-DEHYDROQUINATE SYNTHASE"/>
    <property type="match status" value="1"/>
</dbReference>
<dbReference type="Pfam" id="PF01202">
    <property type="entry name" value="SKI"/>
    <property type="match status" value="1"/>
</dbReference>
<comment type="function">
    <text evidence="16">Catalyzes the specific phosphorylation of the 3-hydroxyl group of shikimic acid using ATP as a cosubstrate.</text>
</comment>
<evidence type="ECO:0000256" key="14">
    <source>
        <dbReference type="ARBA" id="ARBA00023239"/>
    </source>
</evidence>
<dbReference type="AlphaFoldDB" id="A0A1H0KN51"/>
<comment type="pathway">
    <text evidence="16">Metabolic intermediate biosynthesis; chorismate biosynthesis; chorismate from D-erythrose 4-phosphate and phosphoenolpyruvate: step 5/7.</text>
</comment>
<dbReference type="GO" id="GO:0009073">
    <property type="term" value="P:aromatic amino acid family biosynthetic process"/>
    <property type="evidence" value="ECO:0007669"/>
    <property type="project" value="UniProtKB-KW"/>
</dbReference>
<dbReference type="NCBIfam" id="TIGR01357">
    <property type="entry name" value="aroB"/>
    <property type="match status" value="1"/>
</dbReference>
<dbReference type="SUPFAM" id="SSF56796">
    <property type="entry name" value="Dehydroquinate synthase-like"/>
    <property type="match status" value="1"/>
</dbReference>
<comment type="cofactor">
    <cofactor evidence="4">
        <name>Zn(2+)</name>
        <dbReference type="ChEBI" id="CHEBI:29105"/>
    </cofactor>
</comment>
<dbReference type="InterPro" id="IPR000623">
    <property type="entry name" value="Shikimate_kinase/TSH1"/>
</dbReference>
<evidence type="ECO:0000313" key="19">
    <source>
        <dbReference type="EMBL" id="SDO57236.1"/>
    </source>
</evidence>
<dbReference type="Pfam" id="PF24621">
    <property type="entry name" value="DHQS_C"/>
    <property type="match status" value="1"/>
</dbReference>
<feature type="binding site" evidence="16">
    <location>
        <position position="62"/>
    </location>
    <ligand>
        <name>substrate</name>
    </ligand>
</feature>
<evidence type="ECO:0000256" key="12">
    <source>
        <dbReference type="ARBA" id="ARBA00023027"/>
    </source>
</evidence>
<comment type="pathway">
    <text evidence="6">Metabolic intermediate biosynthesis; chorismate biosynthesis; chorismate from D-erythrose 4-phosphate and phosphoenolpyruvate: step 2/7.</text>
</comment>
<dbReference type="Gene3D" id="3.40.50.300">
    <property type="entry name" value="P-loop containing nucleotide triphosphate hydrolases"/>
    <property type="match status" value="1"/>
</dbReference>
<dbReference type="STRING" id="91360.SAMN05660330_00563"/>
<evidence type="ECO:0000256" key="16">
    <source>
        <dbReference type="HAMAP-Rule" id="MF_00109"/>
    </source>
</evidence>
<comment type="cofactor">
    <cofactor evidence="2">
        <name>NAD(+)</name>
        <dbReference type="ChEBI" id="CHEBI:57540"/>
    </cofactor>
</comment>
<keyword evidence="14" id="KW-0456">Lyase</keyword>
<gene>
    <name evidence="16" type="primary">aroK</name>
    <name evidence="19" type="ORF">SAMN05660330_00563</name>
</gene>
<dbReference type="CDD" id="cd00464">
    <property type="entry name" value="SK"/>
    <property type="match status" value="1"/>
</dbReference>
<dbReference type="InterPro" id="IPR016037">
    <property type="entry name" value="DHQ_synth_AroB"/>
</dbReference>
<keyword evidence="16" id="KW-0460">Magnesium</keyword>
<keyword evidence="16" id="KW-0418">Kinase</keyword>
<feature type="binding site" evidence="16">
    <location>
        <position position="38"/>
    </location>
    <ligand>
        <name>substrate</name>
    </ligand>
</feature>
<evidence type="ECO:0000256" key="7">
    <source>
        <dbReference type="ARBA" id="ARBA00022490"/>
    </source>
</evidence>
<keyword evidence="10 16" id="KW-0547">Nucleotide-binding</keyword>
<dbReference type="FunFam" id="3.40.50.1970:FF:000007">
    <property type="entry name" value="Pentafunctional AROM polypeptide"/>
    <property type="match status" value="1"/>
</dbReference>
<proteinExistence type="inferred from homology"/>
<keyword evidence="16" id="KW-0067">ATP-binding</keyword>
<evidence type="ECO:0000259" key="18">
    <source>
        <dbReference type="Pfam" id="PF24621"/>
    </source>
</evidence>
<dbReference type="RefSeq" id="WP_092219560.1">
    <property type="nucleotide sequence ID" value="NZ_FNJI01000003.1"/>
</dbReference>
<dbReference type="InterPro" id="IPR031322">
    <property type="entry name" value="Shikimate/glucono_kinase"/>
</dbReference>
<keyword evidence="7 16" id="KW-0963">Cytoplasm</keyword>
<keyword evidence="20" id="KW-1185">Reference proteome</keyword>
<dbReference type="GO" id="GO:0009423">
    <property type="term" value="P:chorismate biosynthetic process"/>
    <property type="evidence" value="ECO:0007669"/>
    <property type="project" value="UniProtKB-UniRule"/>
</dbReference>
<comment type="similarity">
    <text evidence="16">Belongs to the shikimate kinase family.</text>
</comment>
<evidence type="ECO:0000256" key="3">
    <source>
        <dbReference type="ARBA" id="ARBA00001941"/>
    </source>
</evidence>
<comment type="catalytic activity">
    <reaction evidence="16">
        <text>shikimate + ATP = 3-phosphoshikimate + ADP + H(+)</text>
        <dbReference type="Rhea" id="RHEA:13121"/>
        <dbReference type="ChEBI" id="CHEBI:15378"/>
        <dbReference type="ChEBI" id="CHEBI:30616"/>
        <dbReference type="ChEBI" id="CHEBI:36208"/>
        <dbReference type="ChEBI" id="CHEBI:145989"/>
        <dbReference type="ChEBI" id="CHEBI:456216"/>
        <dbReference type="EC" id="2.7.1.71"/>
    </reaction>
</comment>
<keyword evidence="15" id="KW-0511">Multifunctional enzyme</keyword>
<evidence type="ECO:0000256" key="6">
    <source>
        <dbReference type="ARBA" id="ARBA00004661"/>
    </source>
</evidence>
<keyword evidence="9 16" id="KW-0479">Metal-binding</keyword>
<dbReference type="Proteomes" id="UP000199073">
    <property type="component" value="Unassembled WGS sequence"/>
</dbReference>